<dbReference type="Gene3D" id="2.60.120.1060">
    <property type="entry name" value="NPCBM/NEW2 domain"/>
    <property type="match status" value="1"/>
</dbReference>
<feature type="domain" description="Glycosyl hydrolase family 98 putative carbohydrate-binding module" evidence="3">
    <location>
        <begin position="166"/>
        <end position="241"/>
    </location>
</feature>
<keyword evidence="2" id="KW-1133">Transmembrane helix</keyword>
<dbReference type="InterPro" id="IPR008979">
    <property type="entry name" value="Galactose-bd-like_sf"/>
</dbReference>
<evidence type="ECO:0000313" key="4">
    <source>
        <dbReference type="EMBL" id="QLY28186.1"/>
    </source>
</evidence>
<dbReference type="KEGG" id="nhu:H0264_22630"/>
<keyword evidence="2" id="KW-0472">Membrane</keyword>
<protein>
    <submittedName>
        <fullName evidence="4">NPCBM/NEW2 domain-containing protein</fullName>
    </submittedName>
</protein>
<dbReference type="InterPro" id="IPR013222">
    <property type="entry name" value="Glyco_hyd_98_carb-bd"/>
</dbReference>
<accession>A0A7D6YZD0</accession>
<evidence type="ECO:0000313" key="5">
    <source>
        <dbReference type="Proteomes" id="UP000515512"/>
    </source>
</evidence>
<proteinExistence type="predicted"/>
<dbReference type="Pfam" id="PF08305">
    <property type="entry name" value="NPCBM"/>
    <property type="match status" value="1"/>
</dbReference>
<organism evidence="4 5">
    <name type="scientific">Nocardia huaxiensis</name>
    <dbReference type="NCBI Taxonomy" id="2755382"/>
    <lineage>
        <taxon>Bacteria</taxon>
        <taxon>Bacillati</taxon>
        <taxon>Actinomycetota</taxon>
        <taxon>Actinomycetes</taxon>
        <taxon>Mycobacteriales</taxon>
        <taxon>Nocardiaceae</taxon>
        <taxon>Nocardia</taxon>
    </lineage>
</organism>
<feature type="region of interest" description="Disordered" evidence="1">
    <location>
        <begin position="1"/>
        <end position="20"/>
    </location>
</feature>
<dbReference type="EMBL" id="CP059399">
    <property type="protein sequence ID" value="QLY28186.1"/>
    <property type="molecule type" value="Genomic_DNA"/>
</dbReference>
<gene>
    <name evidence="4" type="ORF">H0264_22630</name>
</gene>
<sequence length="259" mass="27474">MSMYPDQDGPAEKAGKRKYRVQADRGKGLQLGDNGTQINHFHDTDKKHDTGRTVGIVAVVLVLVVAGVAATLWVTRDGESADAAKNLPSLPITGGLPTSTSTVPVSSSTTTTPRAAQPIWYDLTKLRAVIWNNGFNAVDPVRIGASSYPASIIGSYQSSATDQNDKAVWAIGGQCTRFEAWVGKNTDSSGGGTGRFVVIGDDRELFSTEVGPNDPAVEVPVDITGVIRLTLLDTRRLQDATNAWGRPRVLCASSPGPAR</sequence>
<dbReference type="SUPFAM" id="SSF49785">
    <property type="entry name" value="Galactose-binding domain-like"/>
    <property type="match status" value="1"/>
</dbReference>
<name>A0A7D6YZD0_9NOCA</name>
<dbReference type="AlphaFoldDB" id="A0A7D6YZD0"/>
<evidence type="ECO:0000259" key="3">
    <source>
        <dbReference type="Pfam" id="PF08305"/>
    </source>
</evidence>
<dbReference type="InterPro" id="IPR038637">
    <property type="entry name" value="NPCBM_sf"/>
</dbReference>
<feature type="transmembrane region" description="Helical" evidence="2">
    <location>
        <begin position="54"/>
        <end position="74"/>
    </location>
</feature>
<reference evidence="4 5" key="1">
    <citation type="submission" date="2020-07" db="EMBL/GenBank/DDBJ databases">
        <authorList>
            <person name="Zhuang K."/>
            <person name="Ran Y."/>
        </authorList>
    </citation>
    <scope>NUCLEOTIDE SEQUENCE [LARGE SCALE GENOMIC DNA]</scope>
    <source>
        <strain evidence="4 5">WCH-YHL-001</strain>
    </source>
</reference>
<dbReference type="Proteomes" id="UP000515512">
    <property type="component" value="Chromosome"/>
</dbReference>
<keyword evidence="5" id="KW-1185">Reference proteome</keyword>
<evidence type="ECO:0000256" key="2">
    <source>
        <dbReference type="SAM" id="Phobius"/>
    </source>
</evidence>
<evidence type="ECO:0000256" key="1">
    <source>
        <dbReference type="SAM" id="MobiDB-lite"/>
    </source>
</evidence>
<keyword evidence="2" id="KW-0812">Transmembrane</keyword>